<dbReference type="AlphaFoldDB" id="A0A0R2L702"/>
<proteinExistence type="predicted"/>
<dbReference type="OrthoDB" id="3188707at2"/>
<dbReference type="SUPFAM" id="SSF52980">
    <property type="entry name" value="Restriction endonuclease-like"/>
    <property type="match status" value="1"/>
</dbReference>
<evidence type="ECO:0000256" key="3">
    <source>
        <dbReference type="ARBA" id="ARBA00022801"/>
    </source>
</evidence>
<evidence type="ECO:0000313" key="4">
    <source>
        <dbReference type="EMBL" id="KRN95606.1"/>
    </source>
</evidence>
<comment type="caution">
    <text evidence="4">The sequence shown here is derived from an EMBL/GenBank/DDBJ whole genome shotgun (WGS) entry which is preliminary data.</text>
</comment>
<dbReference type="STRING" id="449659.IV66_GL001053"/>
<keyword evidence="1" id="KW-0540">Nuclease</keyword>
<gene>
    <name evidence="4" type="ORF">IV66_GL001053</name>
</gene>
<protein>
    <recommendedName>
        <fullName evidence="6">DNA mismatch repair MutH/Type II restriction enzyme Sau3AI domain-containing protein</fullName>
    </recommendedName>
</protein>
<name>A0A0R2L702_9LACO</name>
<dbReference type="PATRIC" id="fig|449659.4.peg.1063"/>
<keyword evidence="3" id="KW-0378">Hydrolase</keyword>
<reference evidence="4 5" key="1">
    <citation type="journal article" date="2015" name="Genome Announc.">
        <title>Expanding the biotechnology potential of lactobacilli through comparative genomics of 213 strains and associated genera.</title>
        <authorList>
            <person name="Sun Z."/>
            <person name="Harris H.M."/>
            <person name="McCann A."/>
            <person name="Guo C."/>
            <person name="Argimon S."/>
            <person name="Zhang W."/>
            <person name="Yang X."/>
            <person name="Jeffery I.B."/>
            <person name="Cooney J.C."/>
            <person name="Kagawa T.F."/>
            <person name="Liu W."/>
            <person name="Song Y."/>
            <person name="Salvetti E."/>
            <person name="Wrobel A."/>
            <person name="Rasinkangas P."/>
            <person name="Parkhill J."/>
            <person name="Rea M.C."/>
            <person name="O'Sullivan O."/>
            <person name="Ritari J."/>
            <person name="Douillard F.P."/>
            <person name="Paul Ross R."/>
            <person name="Yang R."/>
            <person name="Briner A.E."/>
            <person name="Felis G.E."/>
            <person name="de Vos W.M."/>
            <person name="Barrangou R."/>
            <person name="Klaenhammer T.R."/>
            <person name="Caufield P.W."/>
            <person name="Cui Y."/>
            <person name="Zhang H."/>
            <person name="O'Toole P.W."/>
        </authorList>
    </citation>
    <scope>NUCLEOTIDE SEQUENCE [LARGE SCALE GENOMIC DNA]</scope>
    <source>
        <strain evidence="4 5">NBRC 103219</strain>
    </source>
</reference>
<evidence type="ECO:0000313" key="5">
    <source>
        <dbReference type="Proteomes" id="UP000051886"/>
    </source>
</evidence>
<evidence type="ECO:0000256" key="2">
    <source>
        <dbReference type="ARBA" id="ARBA00022759"/>
    </source>
</evidence>
<evidence type="ECO:0008006" key="6">
    <source>
        <dbReference type="Google" id="ProtNLM"/>
    </source>
</evidence>
<dbReference type="InterPro" id="IPR037057">
    <property type="entry name" value="DNA_rep_MutH/T2_RE_sf"/>
</dbReference>
<dbReference type="GO" id="GO:0003677">
    <property type="term" value="F:DNA binding"/>
    <property type="evidence" value="ECO:0007669"/>
    <property type="project" value="InterPro"/>
</dbReference>
<dbReference type="InterPro" id="IPR011335">
    <property type="entry name" value="Restrct_endonuc-II-like"/>
</dbReference>
<evidence type="ECO:0000256" key="1">
    <source>
        <dbReference type="ARBA" id="ARBA00022722"/>
    </source>
</evidence>
<dbReference type="RefSeq" id="WP_017868494.1">
    <property type="nucleotide sequence ID" value="NZ_BJYB01000008.1"/>
</dbReference>
<dbReference type="Proteomes" id="UP000051886">
    <property type="component" value="Unassembled WGS sequence"/>
</dbReference>
<dbReference type="GO" id="GO:0004519">
    <property type="term" value="F:endonuclease activity"/>
    <property type="evidence" value="ECO:0007669"/>
    <property type="project" value="UniProtKB-KW"/>
</dbReference>
<dbReference type="CDD" id="cd22355">
    <property type="entry name" value="Sau3AI_C"/>
    <property type="match status" value="1"/>
</dbReference>
<dbReference type="EMBL" id="JQCN01000070">
    <property type="protein sequence ID" value="KRN95606.1"/>
    <property type="molecule type" value="Genomic_DNA"/>
</dbReference>
<keyword evidence="2" id="KW-0255">Endonuclease</keyword>
<keyword evidence="5" id="KW-1185">Reference proteome</keyword>
<dbReference type="GO" id="GO:0016787">
    <property type="term" value="F:hydrolase activity"/>
    <property type="evidence" value="ECO:0007669"/>
    <property type="project" value="UniProtKB-KW"/>
</dbReference>
<dbReference type="Gene3D" id="3.40.600.10">
    <property type="entry name" value="DNA mismatch repair MutH/Restriction endonuclease, type II"/>
    <property type="match status" value="1"/>
</dbReference>
<sequence length="250" mass="29465">MTITEQKQFENETLNKIAPYLGKKNEDLFEYFYVKRNPKTGNYPKNANGIVINRILKTDIDEEMKRKIKEYNISIRSIRITANKKVKESMSLPNIDFEEIVGESWESSSLRQYLTDIRYLFVVFQELEGSVYQLKGAKFWSMPTVYLEKTVKSVWVDTIETIKNGVELKYNSKQKRVSNNFVKSGDQRIVHVRPRAAKSSYSAYNPNAERLPVPANWINKPKNYSDNWMTRQCFWLNNRFILQQIADFVD</sequence>
<organism evidence="4 5">
    <name type="scientific">Ligilactobacillus pobuzihii</name>
    <dbReference type="NCBI Taxonomy" id="449659"/>
    <lineage>
        <taxon>Bacteria</taxon>
        <taxon>Bacillati</taxon>
        <taxon>Bacillota</taxon>
        <taxon>Bacilli</taxon>
        <taxon>Lactobacillales</taxon>
        <taxon>Lactobacillaceae</taxon>
        <taxon>Ligilactobacillus</taxon>
    </lineage>
</organism>
<accession>A0A0R2L702</accession>